<organism evidence="2 3">
    <name type="scientific">Ridgeia piscesae</name>
    <name type="common">Tubeworm</name>
    <dbReference type="NCBI Taxonomy" id="27915"/>
    <lineage>
        <taxon>Eukaryota</taxon>
        <taxon>Metazoa</taxon>
        <taxon>Spiralia</taxon>
        <taxon>Lophotrochozoa</taxon>
        <taxon>Annelida</taxon>
        <taxon>Polychaeta</taxon>
        <taxon>Sedentaria</taxon>
        <taxon>Canalipalpata</taxon>
        <taxon>Sabellida</taxon>
        <taxon>Siboglinidae</taxon>
        <taxon>Ridgeia</taxon>
    </lineage>
</organism>
<dbReference type="PANTHER" id="PTHR41142:SF1">
    <property type="entry name" value="SI:DKEY-16J16.4"/>
    <property type="match status" value="1"/>
</dbReference>
<dbReference type="Proteomes" id="UP001209878">
    <property type="component" value="Unassembled WGS sequence"/>
</dbReference>
<comment type="caution">
    <text evidence="2">The sequence shown here is derived from an EMBL/GenBank/DDBJ whole genome shotgun (WGS) entry which is preliminary data.</text>
</comment>
<dbReference type="AlphaFoldDB" id="A0AAD9PGN7"/>
<name>A0AAD9PGN7_RIDPI</name>
<reference evidence="2" key="1">
    <citation type="journal article" date="2023" name="Mol. Biol. Evol.">
        <title>Third-Generation Sequencing Reveals the Adaptive Role of the Epigenome in Three Deep-Sea Polychaetes.</title>
        <authorList>
            <person name="Perez M."/>
            <person name="Aroh O."/>
            <person name="Sun Y."/>
            <person name="Lan Y."/>
            <person name="Juniper S.K."/>
            <person name="Young C.R."/>
            <person name="Angers B."/>
            <person name="Qian P.Y."/>
        </authorList>
    </citation>
    <scope>NUCLEOTIDE SEQUENCE</scope>
    <source>
        <strain evidence="2">R07B-5</strain>
    </source>
</reference>
<proteinExistence type="predicted"/>
<accession>A0AAD9PGN7</accession>
<gene>
    <name evidence="2" type="ORF">NP493_116g02033</name>
</gene>
<evidence type="ECO:0000313" key="3">
    <source>
        <dbReference type="Proteomes" id="UP001209878"/>
    </source>
</evidence>
<evidence type="ECO:0000313" key="2">
    <source>
        <dbReference type="EMBL" id="KAK2194295.1"/>
    </source>
</evidence>
<evidence type="ECO:0000256" key="1">
    <source>
        <dbReference type="SAM" id="MobiDB-lite"/>
    </source>
</evidence>
<dbReference type="EMBL" id="JAODUO010000115">
    <property type="protein sequence ID" value="KAK2194295.1"/>
    <property type="molecule type" value="Genomic_DNA"/>
</dbReference>
<feature type="region of interest" description="Disordered" evidence="1">
    <location>
        <begin position="18"/>
        <end position="39"/>
    </location>
</feature>
<dbReference type="PANTHER" id="PTHR41142">
    <property type="entry name" value="SI:DKEY-16J16.4"/>
    <property type="match status" value="1"/>
</dbReference>
<sequence>MKMLTFITEKMKAHSLEDVQPFQQTELEDRDSGTESDEENAELQALVEAMQDCKECIDSRRLCGSQSAVAYLTQVEPAHSLSPQLPKLRPITLVNHTSIRLAYANKFVERPSSEEELAIINGHPAEKRKWSQVTRCGSCSDDSCSSDDEVRDLLSASPKPLTFSAAPPRGIRRMTKTMPPNVFLSRMSPSVQICSVSPRKRHRQTYGSDVSEATVMQRPCLDFEKMQFGHHSRKMRKEDVPTAAKKQRAAFIRVDNLIIHITDAATVESACQSCGNFQDVGGAALTVEILANRSADTKQPPTHQ</sequence>
<protein>
    <submittedName>
        <fullName evidence="2">Uncharacterized protein</fullName>
    </submittedName>
</protein>
<feature type="compositionally biased region" description="Acidic residues" evidence="1">
    <location>
        <begin position="26"/>
        <end position="39"/>
    </location>
</feature>
<keyword evidence="3" id="KW-1185">Reference proteome</keyword>